<dbReference type="Pfam" id="PF22953">
    <property type="entry name" value="SpnB_Rossmann"/>
    <property type="match status" value="2"/>
</dbReference>
<feature type="domain" description="Carrier" evidence="10">
    <location>
        <begin position="2662"/>
        <end position="2737"/>
    </location>
</feature>
<organism evidence="13 14">
    <name type="scientific">Streptomyces avermitilis (strain ATCC 31267 / DSM 46492 / JCM 5070 / NBRC 14893 / NCIMB 12804 / NRRL 8165 / MA-4680)</name>
    <dbReference type="NCBI Taxonomy" id="227882"/>
    <lineage>
        <taxon>Bacteria</taxon>
        <taxon>Bacillati</taxon>
        <taxon>Actinomycetota</taxon>
        <taxon>Actinomycetes</taxon>
        <taxon>Kitasatosporales</taxon>
        <taxon>Streptomycetaceae</taxon>
        <taxon>Streptomyces</taxon>
    </lineage>
</organism>
<dbReference type="InterPro" id="IPR032821">
    <property type="entry name" value="PKS_assoc"/>
</dbReference>
<dbReference type="Pfam" id="PF08659">
    <property type="entry name" value="KR"/>
    <property type="match status" value="2"/>
</dbReference>
<evidence type="ECO:0000259" key="12">
    <source>
        <dbReference type="PROSITE" id="PS52019"/>
    </source>
</evidence>
<dbReference type="Gene3D" id="3.40.366.10">
    <property type="entry name" value="Malonyl-Coenzyme A Acyl Carrier Protein, domain 2"/>
    <property type="match status" value="3"/>
</dbReference>
<dbReference type="eggNOG" id="COG3321">
    <property type="taxonomic scope" value="Bacteria"/>
</dbReference>
<dbReference type="Proteomes" id="UP000000428">
    <property type="component" value="Chromosome"/>
</dbReference>
<feature type="domain" description="PKS/mFAS DH" evidence="12">
    <location>
        <begin position="1895"/>
        <end position="2163"/>
    </location>
</feature>
<dbReference type="GO" id="GO:0004312">
    <property type="term" value="F:fatty acid synthase activity"/>
    <property type="evidence" value="ECO:0007669"/>
    <property type="project" value="TreeGrafter"/>
</dbReference>
<dbReference type="InterPro" id="IPR020841">
    <property type="entry name" value="PKS_Beta-ketoAc_synthase_dom"/>
</dbReference>
<feature type="region of interest" description="Disordered" evidence="9">
    <location>
        <begin position="2346"/>
        <end position="2381"/>
    </location>
</feature>
<dbReference type="PROSITE" id="PS00012">
    <property type="entry name" value="PHOSPHOPANTETHEINE"/>
    <property type="match status" value="2"/>
</dbReference>
<feature type="compositionally biased region" description="Basic and acidic residues" evidence="9">
    <location>
        <begin position="2364"/>
        <end position="2380"/>
    </location>
</feature>
<dbReference type="InterPro" id="IPR016039">
    <property type="entry name" value="Thiolase-like"/>
</dbReference>
<feature type="region of interest" description="N-terminal hotdog fold" evidence="8">
    <location>
        <begin position="3678"/>
        <end position="3801"/>
    </location>
</feature>
<dbReference type="KEGG" id="sma:SAVERM_2368"/>
<dbReference type="InterPro" id="IPR014043">
    <property type="entry name" value="Acyl_transferase_dom"/>
</dbReference>
<feature type="compositionally biased region" description="Low complexity" evidence="9">
    <location>
        <begin position="2353"/>
        <end position="2362"/>
    </location>
</feature>
<evidence type="ECO:0000259" key="11">
    <source>
        <dbReference type="PROSITE" id="PS52004"/>
    </source>
</evidence>
<dbReference type="FunFam" id="1.10.1200.10:FF:000007">
    <property type="entry name" value="Probable polyketide synthase pks17"/>
    <property type="match status" value="1"/>
</dbReference>
<dbReference type="Pfam" id="PF00109">
    <property type="entry name" value="ketoacyl-synt"/>
    <property type="match status" value="3"/>
</dbReference>
<dbReference type="SUPFAM" id="SSF47336">
    <property type="entry name" value="ACP-like"/>
    <property type="match status" value="3"/>
</dbReference>
<feature type="region of interest" description="C-terminal hotdog fold" evidence="8">
    <location>
        <begin position="2028"/>
        <end position="2163"/>
    </location>
</feature>
<name>Q79ZG2_STRAW</name>
<dbReference type="InterPro" id="IPR049551">
    <property type="entry name" value="PKS_DH_C"/>
</dbReference>
<dbReference type="Gene3D" id="3.40.50.720">
    <property type="entry name" value="NAD(P)-binding Rossmann-like Domain"/>
    <property type="match status" value="2"/>
</dbReference>
<feature type="domain" description="Carrier" evidence="10">
    <location>
        <begin position="4405"/>
        <end position="4480"/>
    </location>
</feature>
<dbReference type="PANTHER" id="PTHR43775">
    <property type="entry name" value="FATTY ACID SYNTHASE"/>
    <property type="match status" value="1"/>
</dbReference>
<dbReference type="InterPro" id="IPR018201">
    <property type="entry name" value="Ketoacyl_synth_AS"/>
</dbReference>
<dbReference type="InterPro" id="IPR013968">
    <property type="entry name" value="PKS_KR"/>
</dbReference>
<feature type="region of interest" description="Disordered" evidence="9">
    <location>
        <begin position="1404"/>
        <end position="1425"/>
    </location>
</feature>
<reference evidence="13 14" key="3">
    <citation type="journal article" date="2014" name="J. Ind. Microbiol. Biotechnol.">
        <title>Genome mining of the Streptomyces avermitilis genome and development of genome-minimized hosts for heterologous expression of biosynthetic gene clusters.</title>
        <authorList>
            <person name="Ikeda H."/>
            <person name="Shin-ya K."/>
            <person name="Omura S."/>
        </authorList>
    </citation>
    <scope>NUCLEOTIDE SEQUENCE [LARGE SCALE GENOMIC DNA]</scope>
    <source>
        <strain evidence="14">ATCC 31267 / DSM 46492 / JCM 5070 / NBRC 14893 / NCIMB 12804 / NRRL 8165 / MA-4680</strain>
    </source>
</reference>
<keyword evidence="2" id="KW-0596">Phosphopantetheine</keyword>
<dbReference type="InterPro" id="IPR050091">
    <property type="entry name" value="PKS_NRPS_Biosynth_Enz"/>
</dbReference>
<dbReference type="SMART" id="SM00825">
    <property type="entry name" value="PKS_KS"/>
    <property type="match status" value="3"/>
</dbReference>
<dbReference type="PROSITE" id="PS00606">
    <property type="entry name" value="KS3_1"/>
    <property type="match status" value="2"/>
</dbReference>
<dbReference type="InterPro" id="IPR020807">
    <property type="entry name" value="PKS_DH"/>
</dbReference>
<dbReference type="CDD" id="cd08956">
    <property type="entry name" value="KR_3_FAS_SDR_x"/>
    <property type="match status" value="2"/>
</dbReference>
<dbReference type="SUPFAM" id="SSF51735">
    <property type="entry name" value="NAD(P)-binding Rossmann-fold domains"/>
    <property type="match status" value="4"/>
</dbReference>
<dbReference type="FunFam" id="3.40.47.10:FF:000019">
    <property type="entry name" value="Polyketide synthase type I"/>
    <property type="match status" value="2"/>
</dbReference>
<dbReference type="PROSITE" id="PS50075">
    <property type="entry name" value="CARRIER"/>
    <property type="match status" value="3"/>
</dbReference>
<dbReference type="InterPro" id="IPR001227">
    <property type="entry name" value="Ac_transferase_dom_sf"/>
</dbReference>
<feature type="active site" description="Proton acceptor; for dehydratase activity" evidence="8">
    <location>
        <position position="3708"/>
    </location>
</feature>
<comment type="pathway">
    <text evidence="1">Antibiotic biosynthesis.</text>
</comment>
<dbReference type="Gene3D" id="3.10.129.110">
    <property type="entry name" value="Polyketide synthase dehydratase"/>
    <property type="match status" value="2"/>
</dbReference>
<feature type="active site" description="Proton donor; for dehydratase activity" evidence="8">
    <location>
        <position position="2085"/>
    </location>
</feature>
<keyword evidence="5" id="KW-0045">Antibiotic biosynthesis</keyword>
<feature type="domain" description="Ketosynthase family 3 (KS3)" evidence="11">
    <location>
        <begin position="974"/>
        <end position="1400"/>
    </location>
</feature>
<evidence type="ECO:0000256" key="3">
    <source>
        <dbReference type="ARBA" id="ARBA00022553"/>
    </source>
</evidence>
<dbReference type="SUPFAM" id="SSF52151">
    <property type="entry name" value="FabD/lysophospholipase-like"/>
    <property type="match status" value="3"/>
</dbReference>
<dbReference type="Pfam" id="PF21089">
    <property type="entry name" value="PKS_DH_N"/>
    <property type="match status" value="2"/>
</dbReference>
<keyword evidence="14" id="KW-1185">Reference proteome</keyword>
<feature type="domain" description="Ketosynthase family 3 (KS3)" evidence="11">
    <location>
        <begin position="2757"/>
        <end position="3183"/>
    </location>
</feature>
<dbReference type="SMART" id="SM00823">
    <property type="entry name" value="PKS_PP"/>
    <property type="match status" value="3"/>
</dbReference>
<feature type="compositionally biased region" description="Low complexity" evidence="9">
    <location>
        <begin position="1405"/>
        <end position="1425"/>
    </location>
</feature>
<dbReference type="PANTHER" id="PTHR43775:SF51">
    <property type="entry name" value="INACTIVE PHENOLPHTHIOCEROL SYNTHESIS POLYKETIDE SYNTHASE TYPE I PKS1-RELATED"/>
    <property type="match status" value="1"/>
</dbReference>
<evidence type="ECO:0000256" key="5">
    <source>
        <dbReference type="ARBA" id="ARBA00023194"/>
    </source>
</evidence>
<keyword evidence="3" id="KW-0597">Phosphoprotein</keyword>
<dbReference type="InterPro" id="IPR057326">
    <property type="entry name" value="KR_dom"/>
</dbReference>
<dbReference type="EMBL" id="BA000030">
    <property type="protein sequence ID" value="BAC70079.1"/>
    <property type="molecule type" value="Genomic_DNA"/>
</dbReference>
<evidence type="ECO:0000256" key="9">
    <source>
        <dbReference type="SAM" id="MobiDB-lite"/>
    </source>
</evidence>
<accession>Q79ZG2</accession>
<dbReference type="InterPro" id="IPR049552">
    <property type="entry name" value="PKS_DH_N"/>
</dbReference>
<dbReference type="SUPFAM" id="SSF53901">
    <property type="entry name" value="Thiolase-like"/>
    <property type="match status" value="3"/>
</dbReference>
<dbReference type="GO" id="GO:0006633">
    <property type="term" value="P:fatty acid biosynthetic process"/>
    <property type="evidence" value="ECO:0007669"/>
    <property type="project" value="InterPro"/>
</dbReference>
<sequence length="4498" mass="468423">MKTSGQDVVAVVGLSCRLPGASSPEAYWELLAAGREAVGGVPADRAVHVGTRVARAGLLDGVADFDAGFFGVSPREAAAMDPRQRLMLELAWEALEHAGVDPSAARGSRAGVFLGAMGDDYAGLVRDQGAGAIDSFTLSSLQRGVLANRISFFLGLSGPSVVVDSAQSSALVAVHQAYESVRRGESAWALAGGVNLILSPESTATASEFGALSPDGRCYTFDGRANGYVRGEGAGLVVLMPLADAHAYGHDVVCVIRGGAVNNDGGGEQLTTPSRAGQEDVLRAALTDAGTRSAEVGYVELHGTGTPVGDRVESAALAAVFADRDRPLVVGSAKTNVGHAEGAAGVVGLIKAALAVQHGQVPASLNFAAPADDIPLAELGIEVAAELRAWPGDEPRVAGVSSFGMGGTNCHLVLAQALDPSPAEENHGVRAGTVPWLVSGGTERALRVQAERLAGHLAAQDGPDALDIGFSLATTRAALPHRAVVIGEDPAELSEGLAALAANQPAPNVVSGAVAEGGTAFMFTGQGAQRTGMGRDLYARFPVFAKSFDAVCAELDPSLGGELREIVWSDADLLGRTRYTQAALFALETALFRLMESFGARPTHLIGHSIGEVTAAHVAGVLSLSDACTLVEARGRLMQAARSGGAMVAVNADEGDVRALLPVSGVSIAAVNGPRSVVISGDADPVLATAESFRAAGVKTKRLNVSHAFHSHHLDGVLDEFADAIRGLTFHAPRIPVVSNLTGRPATTDELTDPDYWARQIRGTVRFADGIRALHDAGVSRYLELGPDPVLAGMARETLAEQAPAAVATLRTGQAEVRTLLRALGTLHATGAPVDWTPLLDGGRRVVLPTYAFQRRRHWIGEAREAAPAAEPARVHDRGSLLDLVRTHLAAVLGYDAADMTPLTSFKDLGLTSLTAVELCAGLSSELGLALPGSLVFDHPTPDRFAAFLHAKLTGHGDAEGAPSVPAFRDGDADDPIAIVGMGCRFPGGVSSPDALWELVRSGRDAVSGLPRDRGWDLDNLFDPDPETSGRTYVRQGGFLDDIAGFDAGFFGVSPREALAMDPQQRLLLETAWETLEDAGIEPGSLRGSDTGVFIGAMAGDYGPRLDTPHGGVDGYVLTGTSGSVTSGRLAYFLDLEGPAVTVDTACSSSLVALHQAARAVRSGECSLAVAGGVSVMSSPGVLVEFSRQRGLSADGRCKAFAESADGTGWGEGAGLVVLERLSVARARGHRVLAVLRGSAVNQDGASNGLTAPNGPSQQRVIRLALADAGLGAGDVDVVEAHGTGTRLGDPIEAQALLATYGKGRSEDRPLWLGSLKSNVGHTMAAAGVGGVIKMVEALRRGVLPATLHVDEPTSHVDWSAGGVRLLTESREWRSEGRPRRAGVSSFGISGTNAHVILEQAPPAEQSLPPESVPPSESVLPQESVPPAGSVLPAGPVSFTEQAGPVGWVLSARSEEALRAHAGRIAEAAADTGVPLEDVAATLAARTAFEWRGVVLGATREELLVGLGSLAEGAPCDGVVTGVAGAGGTVLVFPGQGSQWGAMARELYAGAPVFRARLEECAKALSAFVEWDLLDVLLSDDGGVLLSRVDVVQPALFAVMVSLAALWEAHGVRPDAVVGHSQGEIAAAYVAGVLSLEDAARVVTLRSQAIRALAGRGGMVSVGLSVDEVRPRLGRWGGDVEIAAINGPTSTVVSGSAGALDELQAVFEAENVRTWRIPVDYASHSCHVDRLRENVMDLLAPITPRAGDLRFYSTVTGRRIDTTELDADYWFRNLRETVEFEAVTRLLLADGFDTFIECSPHPVLVAGVQETIDSTHTPARAIGTLRRHHGGLDSFLRSTGEAFTAGATTQHTPARPHDGRHADLPTYPFQRTRYWLEPDTSRRDIAASGLTAAGHPLLGAVTEGATSLVLTGRISLATHPWLADHQVAGTLVVPGAAFAELAVYAADRVGAGSIRELTVRSPLVLPEHGAVRLRVEVSEPAAGESGRTVRIDARPDMGTATSWTCHATGVLDAETPSPDWDLTAWPPAGARPVDVSYETLAAQGYHYGAVFQGLHRMWRHNDHVYAEISLPTEPDAFTIHPALLDATLHAALMSQVLPSDGRIRLPYAWEGATLYASGASALRVSVTTAGDNAIRLRAADGAGMPVAEVASLAMLPADLADLGSAAVSRDSLLHLEWTPAPSADAAPPTRLSLLGHDPFGLRAATADGVDWRRFTELSAIPGDSSDVVVCIEGDETADVPGAARTALYRALDLVQAWVSDERFGEARLVVVTRRAVMTGSGEPVPDLSTAPLWGLLRSAQSEHPGRLILADVDEDARSSAALPSALAGGATQFALRDGRVVVPRLARASSQDGPRGPAGMPGRPEPEGRRGPEAPSRWDTDGTVLLTGGTGTLGRLFAQHLVTQHGVRHLLLVSRRGPDASGAADLVAELSGLGAEVTIAACDVADRGALSALLAAVPANHPLTGVVHAAGTLDDGLIAGMTPEKIDAVLTPKLDAAWNLHDLTKDLGLSAFVLFSSIMGTIGNAGQANYAAANVFLDALAQYRHATGLPATSLAWGFWSERSELTRGLNDADIARMARTGLKPLPSDEGVALFDAAFARGEATAAPVALDLDRLRAQAAGATLPEVLRGLVRARRAATAVTATASTLADRLAGHTAEDVDRELLDLVRSHTATVLGHAGADSVQPAVAFRELGLDSLSAVELRKRLNEVTGLRLSATVAFDRPTPSALAAFLREELLGGSTQAVAPAAAAATAEDDDPVAVVGMGCRFPGGVSSPDALWELVRSGRDAVSGLPRDRGWDLENLFDPDPGRTGKSYVDKGYFLDDAGEFDAGFFGVSPREALAMHPQQRLLLETMWQTLEDAGIEPGSLRGSDTGVFIGAMSQDYGPPMHEGSAEADGLLLTGTSGSVTSGRLAYFLDLEGPAVTVDTACSSSLVALHQAARAVRSGECSLAVAGGVSVMSSPGVLVEFSRQRGLSADGRCKAFAESADGTGWGEGAGLVVLERLSVARARGHRVLAVLRGSAVNQDGASNGLTAPNGPSQQRVIRLALADAGLGAGDVDVVEAHGTGTRLGDPIEAQALLATYGKGRSEDRPLWLGSLKSNVGHTMAAAGVGGVIKMVEALRRGVLPATLHVDEPTSHVDWSAGGVRLLTESREWRSEGRPRRAGVSSFGISGTNAHVILEQAPPAEQSLPPESVPPSESVLPQESVPPAGSVLPAGPVSFTEQAGPVGWVLSARSEEALRAHAGRIAEAAADTGVPLEDVAATLAARTAFEWRGVVLGATREELLVGLGSLAEGAPCDGVVTGVAGAGGTVLVFPGQGSQWGAMARELYAGAPVFRARLEECAKALSAFVEWDLLDVLLSDDGGVLLSRVDVVQPALFAVMVSLAALWEAHGVRPDAVVGHSQGEIAAAYVAGVLSLEDAARVVTLRSQAIRALAGRGGMVSVGLSVDEVRPRLGRWGGDVEIAAINGPTSTVVSGSAGALDELQAVFEAENVRTWRIPVDYASHSCHVDRLRENVMDLLAPITPRAGDLRFYSTVTGRRIDTTELDADYWFRNLRETVEFEAVTRLLLADGFDTFIECSPHPVLVAGVQETIDSTHTPARAIGTLRRHHGGLDSFLWSAGDAFTAGAVDRWNPADQSRGGHVTLPSYPFERTRYWLTPDTGRRDVGAVGLTAAGHPLLGAVVEGAAGTVFTGRVSLATHPWLADHQVAGTLVVPGAAFVELAVYAADRVGAGSIRELTVRSPLVLPEHGAVRLRVEVSEPAAGESGRTVRIDARPDMGTATSWTCHATGVLDAETPSPDWDLTAWPPAGARPVDVSYETLAAQGYHYGAVFQGLHRMWRHNDHVYAEISLPTEPDAFTIHPALLDATLHAACTEGPRLATSWRGVAVHAVGASALRVRIGPDRAGSVSVTLADTVGDPVAEFTVGTTPVEPGELRAAGVVQLGVLHREAWVDHLAKSSPRKANWAVVGEDPLRAAAGLTAAGVYARAYPGLDALAEADGDAPDYLLLTVPTGAEVAATVRETLSRLNAVQSAERLATATVVFLTTAAVPAFDPAGADLAGAAVWGLVRSAQAENPGRFVLADVDADEASWRALPRPVMSGEPQMALREGRVRVPRLAPGAPVGTRERFAGHEGTVLITGGTTPMGERLARHLVSVHGVRHLLFTGAEAPEPTAELTALGAAVTTAACDPADRTALRELIGRLPAERPLTMVVHIPQAPPHDRTLSAPPSQAPDALAEVVGAMVGAAGVLDQEIGEATLVLCSSFAGTVGGAGTAATAASAVALDALARRRRARGAPAVSLAWGPWTADDAPSRGGNAGVGVLGAREAVALFDTACRADEPVWIPARLDLAELTRQAEAGEALPPLFRSLVKTTGKRTASGGAVSVTSLRQRLASMAEAEQDRTLSGLISTQISAVLGLESADVVRPNQILLDFGFDSLSILTLRNRLDSATGVRLDTASMFHRSTPDDLVQHLKQALLDNRSGRGADDAPIDDTV</sequence>
<dbReference type="Pfam" id="PF00550">
    <property type="entry name" value="PP-binding"/>
    <property type="match status" value="3"/>
</dbReference>
<dbReference type="SMART" id="SM00827">
    <property type="entry name" value="PKS_AT"/>
    <property type="match status" value="3"/>
</dbReference>
<dbReference type="InterPro" id="IPR006162">
    <property type="entry name" value="Ppantetheine_attach_site"/>
</dbReference>
<dbReference type="Pfam" id="PF02801">
    <property type="entry name" value="Ketoacyl-synt_C"/>
    <property type="match status" value="3"/>
</dbReference>
<evidence type="ECO:0000313" key="14">
    <source>
        <dbReference type="Proteomes" id="UP000000428"/>
    </source>
</evidence>
<dbReference type="Pfam" id="PF00698">
    <property type="entry name" value="Acyl_transf_1"/>
    <property type="match status" value="3"/>
</dbReference>
<dbReference type="Gene3D" id="3.30.70.3290">
    <property type="match status" value="3"/>
</dbReference>
<dbReference type="PROSITE" id="PS52004">
    <property type="entry name" value="KS3_2"/>
    <property type="match status" value="3"/>
</dbReference>
<dbReference type="CDD" id="cd00833">
    <property type="entry name" value="PKS"/>
    <property type="match status" value="3"/>
</dbReference>
<dbReference type="Gene3D" id="3.40.47.10">
    <property type="match status" value="3"/>
</dbReference>
<feature type="active site" description="Proton donor; for dehydratase activity" evidence="8">
    <location>
        <position position="3868"/>
    </location>
</feature>
<dbReference type="InterPro" id="IPR009081">
    <property type="entry name" value="PP-bd_ACP"/>
</dbReference>
<evidence type="ECO:0000256" key="8">
    <source>
        <dbReference type="PROSITE-ProRule" id="PRU01363"/>
    </source>
</evidence>
<proteinExistence type="predicted"/>
<reference evidence="13 14" key="1">
    <citation type="journal article" date="2001" name="Proc. Natl. Acad. Sci. U.S.A.">
        <title>Genome sequence of an industrial microorganism Streptomyces avermitilis: deducing the ability of producing secondary metabolites.</title>
        <authorList>
            <person name="Omura S."/>
            <person name="Ikeda H."/>
            <person name="Ishikawa J."/>
            <person name="Hanamoto A."/>
            <person name="Takahashi C."/>
            <person name="Shinose M."/>
            <person name="Takahashi Y."/>
            <person name="Horikawa H."/>
            <person name="Nakazawa H."/>
            <person name="Osonoe T."/>
            <person name="Kikuchi H."/>
            <person name="Shiba T."/>
            <person name="Sakaki Y."/>
            <person name="Hattori M."/>
        </authorList>
    </citation>
    <scope>NUCLEOTIDE SEQUENCE [LARGE SCALE GENOMIC DNA]</scope>
    <source>
        <strain evidence="14">ATCC 31267 / DSM 46492 / JCM 5070 / NBRC 14893 / NCIMB 12804 / NRRL 8165 / MA-4680</strain>
    </source>
</reference>
<dbReference type="GO" id="GO:0004315">
    <property type="term" value="F:3-oxoacyl-[acyl-carrier-protein] synthase activity"/>
    <property type="evidence" value="ECO:0007669"/>
    <property type="project" value="InterPro"/>
</dbReference>
<feature type="compositionally biased region" description="Low complexity" evidence="9">
    <location>
        <begin position="3188"/>
        <end position="3208"/>
    </location>
</feature>
<dbReference type="InterPro" id="IPR055123">
    <property type="entry name" value="SpnB-like_Rossmann"/>
</dbReference>
<keyword evidence="6" id="KW-0511">Multifunctional enzyme</keyword>
<feature type="region of interest" description="Disordered" evidence="9">
    <location>
        <begin position="3187"/>
        <end position="3208"/>
    </location>
</feature>
<dbReference type="PROSITE" id="PS52019">
    <property type="entry name" value="PKS_MFAS_DH"/>
    <property type="match status" value="2"/>
</dbReference>
<evidence type="ECO:0000313" key="13">
    <source>
        <dbReference type="EMBL" id="BAC70079.1"/>
    </source>
</evidence>
<dbReference type="InterPro" id="IPR049900">
    <property type="entry name" value="PKS_mFAS_DH"/>
</dbReference>
<feature type="domain" description="Carrier" evidence="10">
    <location>
        <begin position="879"/>
        <end position="953"/>
    </location>
</feature>
<feature type="region of interest" description="C-terminal hotdog fold" evidence="8">
    <location>
        <begin position="3811"/>
        <end position="3958"/>
    </location>
</feature>
<dbReference type="HOGENOM" id="CLU_000022_35_8_11"/>
<dbReference type="InterPro" id="IPR014030">
    <property type="entry name" value="Ketoacyl_synth_N"/>
</dbReference>
<dbReference type="SMART" id="SM01294">
    <property type="entry name" value="PKS_PP_betabranch"/>
    <property type="match status" value="2"/>
</dbReference>
<evidence type="ECO:0000256" key="4">
    <source>
        <dbReference type="ARBA" id="ARBA00022679"/>
    </source>
</evidence>
<evidence type="ECO:0000256" key="1">
    <source>
        <dbReference type="ARBA" id="ARBA00004792"/>
    </source>
</evidence>
<evidence type="ECO:0000256" key="2">
    <source>
        <dbReference type="ARBA" id="ARBA00022450"/>
    </source>
</evidence>
<dbReference type="InterPro" id="IPR020806">
    <property type="entry name" value="PKS_PP-bd"/>
</dbReference>
<dbReference type="InterPro" id="IPR036291">
    <property type="entry name" value="NAD(P)-bd_dom_sf"/>
</dbReference>
<dbReference type="InterPro" id="IPR014031">
    <property type="entry name" value="Ketoacyl_synth_C"/>
</dbReference>
<gene>
    <name evidence="13" type="primary">pks5</name>
    <name evidence="13" type="ORF">SAVERM_2368</name>
</gene>
<protein>
    <submittedName>
        <fullName evidence="13">Modular polyketide synthase</fullName>
    </submittedName>
</protein>
<feature type="active site" description="Proton acceptor; for dehydratase activity" evidence="8">
    <location>
        <position position="1925"/>
    </location>
</feature>
<keyword evidence="7" id="KW-0012">Acyltransferase</keyword>
<dbReference type="InterPro" id="IPR016035">
    <property type="entry name" value="Acyl_Trfase/lysoPLipase"/>
</dbReference>
<dbReference type="InterPro" id="IPR016036">
    <property type="entry name" value="Malonyl_transacylase_ACP-bd"/>
</dbReference>
<dbReference type="FunFam" id="3.40.366.10:FF:000002">
    <property type="entry name" value="Probable polyketide synthase 2"/>
    <property type="match status" value="3"/>
</dbReference>
<dbReference type="GO" id="GO:0033068">
    <property type="term" value="P:macrolide biosynthetic process"/>
    <property type="evidence" value="ECO:0007669"/>
    <property type="project" value="UniProtKB-ARBA"/>
</dbReference>
<dbReference type="SUPFAM" id="SSF55048">
    <property type="entry name" value="Probable ACP-binding domain of malonyl-CoA ACP transacylase"/>
    <property type="match status" value="3"/>
</dbReference>
<dbReference type="GO" id="GO:0031177">
    <property type="term" value="F:phosphopantetheine binding"/>
    <property type="evidence" value="ECO:0007669"/>
    <property type="project" value="InterPro"/>
</dbReference>
<dbReference type="SMART" id="SM00822">
    <property type="entry name" value="PKS_KR"/>
    <property type="match status" value="2"/>
</dbReference>
<dbReference type="InterPro" id="IPR036736">
    <property type="entry name" value="ACP-like_sf"/>
</dbReference>
<evidence type="ECO:0000259" key="10">
    <source>
        <dbReference type="PROSITE" id="PS50075"/>
    </source>
</evidence>
<reference evidence="13 14" key="2">
    <citation type="journal article" date="2003" name="Nat. Biotechnol.">
        <title>Complete genome sequence and comparative analysis of the industrial microorganism Streptomyces avermitilis.</title>
        <authorList>
            <person name="Ikeda H."/>
            <person name="Ishikawa J."/>
            <person name="Hanamoto A."/>
            <person name="Shinose M."/>
            <person name="Kikuchi H."/>
            <person name="Shiba T."/>
            <person name="Sakaki Y."/>
            <person name="Hattori M."/>
            <person name="Omura S."/>
        </authorList>
    </citation>
    <scope>NUCLEOTIDE SEQUENCE [LARGE SCALE GENOMIC DNA]</scope>
    <source>
        <strain evidence="14">ATCC 31267 / DSM 46492 / JCM 5070 / NBRC 14893 / NCIMB 12804 / NRRL 8165 / MA-4680</strain>
    </source>
</reference>
<evidence type="ECO:0000256" key="6">
    <source>
        <dbReference type="ARBA" id="ARBA00023268"/>
    </source>
</evidence>
<dbReference type="Gene3D" id="1.10.1200.10">
    <property type="entry name" value="ACP-like"/>
    <property type="match status" value="3"/>
</dbReference>
<feature type="domain" description="Ketosynthase family 3 (KS3)" evidence="11">
    <location>
        <begin position="6"/>
        <end position="416"/>
    </location>
</feature>
<dbReference type="InterPro" id="IPR042104">
    <property type="entry name" value="PKS_dehydratase_sf"/>
</dbReference>
<feature type="region of interest" description="N-terminal hotdog fold" evidence="8">
    <location>
        <begin position="1895"/>
        <end position="2018"/>
    </location>
</feature>
<evidence type="ECO:0000256" key="7">
    <source>
        <dbReference type="ARBA" id="ARBA00023315"/>
    </source>
</evidence>
<keyword evidence="4" id="KW-0808">Transferase</keyword>
<feature type="domain" description="PKS/mFAS DH" evidence="12">
    <location>
        <begin position="3678"/>
        <end position="3958"/>
    </location>
</feature>
<dbReference type="SMART" id="SM00826">
    <property type="entry name" value="PKS_DH"/>
    <property type="match status" value="2"/>
</dbReference>
<dbReference type="Pfam" id="PF14765">
    <property type="entry name" value="PS-DH"/>
    <property type="match status" value="2"/>
</dbReference>
<dbReference type="Pfam" id="PF16197">
    <property type="entry name" value="KAsynt_C_assoc"/>
    <property type="match status" value="3"/>
</dbReference>